<evidence type="ECO:0000256" key="2">
    <source>
        <dbReference type="ARBA" id="ARBA00008141"/>
    </source>
</evidence>
<keyword evidence="6 8" id="KW-0472">Membrane</keyword>
<keyword evidence="5 8" id="KW-1133">Transmembrane helix</keyword>
<evidence type="ECO:0000313" key="10">
    <source>
        <dbReference type="Proteomes" id="UP001152622"/>
    </source>
</evidence>
<evidence type="ECO:0008006" key="11">
    <source>
        <dbReference type="Google" id="ProtNLM"/>
    </source>
</evidence>
<dbReference type="PANTHER" id="PTHR12316:SF17">
    <property type="entry name" value="NINJURIN C, ISOFORM D"/>
    <property type="match status" value="1"/>
</dbReference>
<accession>A0A9Q1EUT8</accession>
<dbReference type="GO" id="GO:0007155">
    <property type="term" value="P:cell adhesion"/>
    <property type="evidence" value="ECO:0007669"/>
    <property type="project" value="UniProtKB-KW"/>
</dbReference>
<name>A0A9Q1EUT8_SYNKA</name>
<dbReference type="AlphaFoldDB" id="A0A9Q1EUT8"/>
<keyword evidence="10" id="KW-1185">Reference proteome</keyword>
<protein>
    <recommendedName>
        <fullName evidence="11">Ninjurin-1</fullName>
    </recommendedName>
</protein>
<evidence type="ECO:0000313" key="9">
    <source>
        <dbReference type="EMBL" id="KAJ8345439.1"/>
    </source>
</evidence>
<keyword evidence="3 8" id="KW-0812">Transmembrane</keyword>
<evidence type="ECO:0000256" key="7">
    <source>
        <dbReference type="SAM" id="MobiDB-lite"/>
    </source>
</evidence>
<comment type="caution">
    <text evidence="9">The sequence shown here is derived from an EMBL/GenBank/DDBJ whole genome shotgun (WGS) entry which is preliminary data.</text>
</comment>
<evidence type="ECO:0000256" key="5">
    <source>
        <dbReference type="ARBA" id="ARBA00022989"/>
    </source>
</evidence>
<feature type="transmembrane region" description="Helical" evidence="8">
    <location>
        <begin position="39"/>
        <end position="60"/>
    </location>
</feature>
<comment type="subcellular location">
    <subcellularLocation>
        <location evidence="1">Membrane</location>
        <topology evidence="1">Multi-pass membrane protein</topology>
    </subcellularLocation>
</comment>
<organism evidence="9 10">
    <name type="scientific">Synaphobranchus kaupii</name>
    <name type="common">Kaup's arrowtooth eel</name>
    <dbReference type="NCBI Taxonomy" id="118154"/>
    <lineage>
        <taxon>Eukaryota</taxon>
        <taxon>Metazoa</taxon>
        <taxon>Chordata</taxon>
        <taxon>Craniata</taxon>
        <taxon>Vertebrata</taxon>
        <taxon>Euteleostomi</taxon>
        <taxon>Actinopterygii</taxon>
        <taxon>Neopterygii</taxon>
        <taxon>Teleostei</taxon>
        <taxon>Anguilliformes</taxon>
        <taxon>Synaphobranchidae</taxon>
        <taxon>Synaphobranchus</taxon>
    </lineage>
</organism>
<proteinExistence type="inferred from homology"/>
<dbReference type="GO" id="GO:0016020">
    <property type="term" value="C:membrane"/>
    <property type="evidence" value="ECO:0007669"/>
    <property type="project" value="UniProtKB-SubCell"/>
</dbReference>
<reference evidence="9" key="1">
    <citation type="journal article" date="2023" name="Science">
        <title>Genome structures resolve the early diversification of teleost fishes.</title>
        <authorList>
            <person name="Parey E."/>
            <person name="Louis A."/>
            <person name="Montfort J."/>
            <person name="Bouchez O."/>
            <person name="Roques C."/>
            <person name="Iampietro C."/>
            <person name="Lluch J."/>
            <person name="Castinel A."/>
            <person name="Donnadieu C."/>
            <person name="Desvignes T."/>
            <person name="Floi Bucao C."/>
            <person name="Jouanno E."/>
            <person name="Wen M."/>
            <person name="Mejri S."/>
            <person name="Dirks R."/>
            <person name="Jansen H."/>
            <person name="Henkel C."/>
            <person name="Chen W.J."/>
            <person name="Zahm M."/>
            <person name="Cabau C."/>
            <person name="Klopp C."/>
            <person name="Thompson A.W."/>
            <person name="Robinson-Rechavi M."/>
            <person name="Braasch I."/>
            <person name="Lecointre G."/>
            <person name="Bobe J."/>
            <person name="Postlethwait J.H."/>
            <person name="Berthelot C."/>
            <person name="Roest Crollius H."/>
            <person name="Guiguen Y."/>
        </authorList>
    </citation>
    <scope>NUCLEOTIDE SEQUENCE</scope>
    <source>
        <strain evidence="9">WJC10195</strain>
    </source>
</reference>
<dbReference type="PANTHER" id="PTHR12316">
    <property type="entry name" value="NINJURIN-RELATED"/>
    <property type="match status" value="1"/>
</dbReference>
<dbReference type="GO" id="GO:0042246">
    <property type="term" value="P:tissue regeneration"/>
    <property type="evidence" value="ECO:0007669"/>
    <property type="project" value="InterPro"/>
</dbReference>
<evidence type="ECO:0000256" key="1">
    <source>
        <dbReference type="ARBA" id="ARBA00004141"/>
    </source>
</evidence>
<evidence type="ECO:0000256" key="6">
    <source>
        <dbReference type="ARBA" id="ARBA00023136"/>
    </source>
</evidence>
<evidence type="ECO:0000256" key="4">
    <source>
        <dbReference type="ARBA" id="ARBA00022889"/>
    </source>
</evidence>
<gene>
    <name evidence="9" type="ORF">SKAU_G00296320</name>
</gene>
<dbReference type="Pfam" id="PF04923">
    <property type="entry name" value="Ninjurin"/>
    <property type="match status" value="1"/>
</dbReference>
<feature type="transmembrane region" description="Helical" evidence="8">
    <location>
        <begin position="108"/>
        <end position="129"/>
    </location>
</feature>
<dbReference type="InterPro" id="IPR007007">
    <property type="entry name" value="Ninjurin"/>
</dbReference>
<dbReference type="EMBL" id="JAINUF010000012">
    <property type="protein sequence ID" value="KAJ8345439.1"/>
    <property type="molecule type" value="Genomic_DNA"/>
</dbReference>
<feature type="region of interest" description="Disordered" evidence="7">
    <location>
        <begin position="1"/>
        <end position="23"/>
    </location>
</feature>
<comment type="similarity">
    <text evidence="2">Belongs to the ninjurin family.</text>
</comment>
<evidence type="ECO:0000256" key="3">
    <source>
        <dbReference type="ARBA" id="ARBA00022692"/>
    </source>
</evidence>
<feature type="transmembrane region" description="Helical" evidence="8">
    <location>
        <begin position="72"/>
        <end position="96"/>
    </location>
</feature>
<sequence>MASEVVELKEATEPLTSNGDQGDLEEQVTKKGINKKKRIAVGMLDVALLMANATQLKAALEHGPDSKYYTPVIALVSVSLILQIIVGVLLVFIVNLHVKMSLLGTLENVITSMTIFIVVINIFITVFAVQ</sequence>
<feature type="compositionally biased region" description="Basic and acidic residues" evidence="7">
    <location>
        <begin position="1"/>
        <end position="12"/>
    </location>
</feature>
<evidence type="ECO:0000256" key="8">
    <source>
        <dbReference type="SAM" id="Phobius"/>
    </source>
</evidence>
<keyword evidence="4" id="KW-0130">Cell adhesion</keyword>
<dbReference type="OrthoDB" id="6114058at2759"/>
<dbReference type="Proteomes" id="UP001152622">
    <property type="component" value="Chromosome 12"/>
</dbReference>